<feature type="compositionally biased region" description="Low complexity" evidence="8">
    <location>
        <begin position="1"/>
        <end position="10"/>
    </location>
</feature>
<feature type="compositionally biased region" description="Basic and acidic residues" evidence="8">
    <location>
        <begin position="436"/>
        <end position="460"/>
    </location>
</feature>
<sequence length="460" mass="50911">MDEEYSASSSAGGGGAGVGGKKAGKQHNTLPFWGNETSMNLNPLILANIQSSSYFKVHLFKLKTYHEVVDEIYYQVKHMEPWERGSRKTSGQTGMCGGVRGVGAGGIVSTAYCLLYKLYTLRLTRKQINGLLNHTDSAYIRALGFMYLRYTQPPGDLYDWYEDYLQDEEEIDVKAGGGQVMTIGQMVYQFMTKLDWFSTLFPRIPVPIQKQIERKIGDYCREQGITLNQLSSGRPVTGPPGGGAGAAAATAATAGPDDDYQEYHESGNGSGHGHAGGDRGGGGGGGGRGGGQAMGGFGSRHGVGGYPPINYRNDHDDRDYYATSSSSSYARGRGYEDYPPALISAPIPYHSSGDRERDRDRVKDRDHDRDRLKDHDRQRSKHKKKHKHRHYSRSRSRSPSRNRHRSERHDRKRDAGDGGGGADSGGSGRGGFGSERSSKSRHNDHPDDRERDRERERRRR</sequence>
<feature type="region of interest" description="Disordered" evidence="8">
    <location>
        <begin position="1"/>
        <end position="23"/>
    </location>
</feature>
<feature type="compositionally biased region" description="Basic residues" evidence="8">
    <location>
        <begin position="378"/>
        <end position="406"/>
    </location>
</feature>
<comment type="similarity">
    <text evidence="2 7">Belongs to the PRP38 family.</text>
</comment>
<evidence type="ECO:0000256" key="4">
    <source>
        <dbReference type="ARBA" id="ARBA00022728"/>
    </source>
</evidence>
<name>A0A6I8UHC6_DROPS</name>
<evidence type="ECO:0000256" key="2">
    <source>
        <dbReference type="ARBA" id="ARBA00006164"/>
    </source>
</evidence>
<dbReference type="AlphaFoldDB" id="A0A6I8UHC6"/>
<feature type="compositionally biased region" description="Low complexity" evidence="8">
    <location>
        <begin position="246"/>
        <end position="255"/>
    </location>
</feature>
<feature type="compositionally biased region" description="Low complexity" evidence="8">
    <location>
        <begin position="321"/>
        <end position="332"/>
    </location>
</feature>
<proteinExistence type="inferred from homology"/>
<evidence type="ECO:0000256" key="8">
    <source>
        <dbReference type="SAM" id="MobiDB-lite"/>
    </source>
</evidence>
<dbReference type="Proteomes" id="UP000001819">
    <property type="component" value="Chromosome X"/>
</dbReference>
<keyword evidence="9" id="KW-1185">Reference proteome</keyword>
<dbReference type="InParanoid" id="A0A6I8UHC6"/>
<protein>
    <recommendedName>
        <fullName evidence="7">Pre-mRNA-splicing factor 38</fullName>
    </recommendedName>
</protein>
<feature type="compositionally biased region" description="Gly residues" evidence="8">
    <location>
        <begin position="268"/>
        <end position="305"/>
    </location>
</feature>
<accession>A0A6I8UHC6</accession>
<evidence type="ECO:0000256" key="3">
    <source>
        <dbReference type="ARBA" id="ARBA00022664"/>
    </source>
</evidence>
<keyword evidence="3 7" id="KW-0507">mRNA processing</keyword>
<evidence type="ECO:0000256" key="1">
    <source>
        <dbReference type="ARBA" id="ARBA00004123"/>
    </source>
</evidence>
<evidence type="ECO:0000256" key="6">
    <source>
        <dbReference type="ARBA" id="ARBA00023242"/>
    </source>
</evidence>
<comment type="subcellular location">
    <subcellularLocation>
        <location evidence="1 7">Nucleus</location>
    </subcellularLocation>
</comment>
<reference evidence="10" key="1">
    <citation type="submission" date="2025-08" db="UniProtKB">
        <authorList>
            <consortium name="RefSeq"/>
        </authorList>
    </citation>
    <scope>IDENTIFICATION</scope>
    <source>
        <strain evidence="10">MV-25-SWS-2005</strain>
        <tissue evidence="10">Whole body</tissue>
    </source>
</reference>
<dbReference type="Pfam" id="PF03371">
    <property type="entry name" value="PRP38"/>
    <property type="match status" value="1"/>
</dbReference>
<dbReference type="GO" id="GO:0005681">
    <property type="term" value="C:spliceosomal complex"/>
    <property type="evidence" value="ECO:0007669"/>
    <property type="project" value="UniProtKB-KW"/>
</dbReference>
<dbReference type="GO" id="GO:0000398">
    <property type="term" value="P:mRNA splicing, via spliceosome"/>
    <property type="evidence" value="ECO:0007669"/>
    <property type="project" value="UniProtKB-UniRule"/>
</dbReference>
<feature type="compositionally biased region" description="Basic and acidic residues" evidence="8">
    <location>
        <begin position="407"/>
        <end position="416"/>
    </location>
</feature>
<dbReference type="PANTHER" id="PTHR23142">
    <property type="entry name" value="PRE-MRNA-SPLICING FACTOR 38A-RELATED"/>
    <property type="match status" value="1"/>
</dbReference>
<keyword evidence="5 7" id="KW-0508">mRNA splicing</keyword>
<dbReference type="ExpressionAtlas" id="A0A6I8UHC6">
    <property type="expression patterns" value="baseline"/>
</dbReference>
<feature type="compositionally biased region" description="Basic and acidic residues" evidence="8">
    <location>
        <begin position="352"/>
        <end position="377"/>
    </location>
</feature>
<organism evidence="9 10">
    <name type="scientific">Drosophila pseudoobscura pseudoobscura</name>
    <name type="common">Fruit fly</name>
    <dbReference type="NCBI Taxonomy" id="46245"/>
    <lineage>
        <taxon>Eukaryota</taxon>
        <taxon>Metazoa</taxon>
        <taxon>Ecdysozoa</taxon>
        <taxon>Arthropoda</taxon>
        <taxon>Hexapoda</taxon>
        <taxon>Insecta</taxon>
        <taxon>Pterygota</taxon>
        <taxon>Neoptera</taxon>
        <taxon>Endopterygota</taxon>
        <taxon>Diptera</taxon>
        <taxon>Brachycera</taxon>
        <taxon>Muscomorpha</taxon>
        <taxon>Ephydroidea</taxon>
        <taxon>Drosophilidae</taxon>
        <taxon>Drosophila</taxon>
        <taxon>Sophophora</taxon>
    </lineage>
</organism>
<evidence type="ECO:0000256" key="5">
    <source>
        <dbReference type="ARBA" id="ARBA00023187"/>
    </source>
</evidence>
<comment type="function">
    <text evidence="7">Required for pre-mRNA splicing.</text>
</comment>
<evidence type="ECO:0000313" key="9">
    <source>
        <dbReference type="Proteomes" id="UP000001819"/>
    </source>
</evidence>
<dbReference type="FunCoup" id="A0A6I8UHC6">
    <property type="interactions" value="627"/>
</dbReference>
<keyword evidence="4 7" id="KW-0747">Spliceosome</keyword>
<feature type="compositionally biased region" description="Gly residues" evidence="8">
    <location>
        <begin position="11"/>
        <end position="21"/>
    </location>
</feature>
<dbReference type="InterPro" id="IPR005037">
    <property type="entry name" value="PRP38"/>
</dbReference>
<gene>
    <name evidence="10" type="primary">LOC4815944</name>
</gene>
<feature type="compositionally biased region" description="Gly residues" evidence="8">
    <location>
        <begin position="417"/>
        <end position="433"/>
    </location>
</feature>
<evidence type="ECO:0000256" key="7">
    <source>
        <dbReference type="RuleBase" id="RU367025"/>
    </source>
</evidence>
<feature type="region of interest" description="Disordered" evidence="8">
    <location>
        <begin position="229"/>
        <end position="460"/>
    </location>
</feature>
<keyword evidence="6 7" id="KW-0539">Nucleus</keyword>
<evidence type="ECO:0000313" key="10">
    <source>
        <dbReference type="RefSeq" id="XP_001355537.3"/>
    </source>
</evidence>
<dbReference type="KEGG" id="dpo:4815944"/>
<dbReference type="RefSeq" id="XP_001355537.3">
    <property type="nucleotide sequence ID" value="XM_001355501.4"/>
</dbReference>